<comment type="caution">
    <text evidence="2">The sequence shown here is derived from an EMBL/GenBank/DDBJ whole genome shotgun (WGS) entry which is preliminary data.</text>
</comment>
<evidence type="ECO:0000313" key="2">
    <source>
        <dbReference type="EMBL" id="TXI56685.1"/>
    </source>
</evidence>
<keyword evidence="1" id="KW-0812">Transmembrane</keyword>
<gene>
    <name evidence="2" type="ORF">E6Q54_09825</name>
</gene>
<evidence type="ECO:0008006" key="4">
    <source>
        <dbReference type="Google" id="ProtNLM"/>
    </source>
</evidence>
<dbReference type="EMBL" id="SSGD01000047">
    <property type="protein sequence ID" value="TXI56685.1"/>
    <property type="molecule type" value="Genomic_DNA"/>
</dbReference>
<evidence type="ECO:0000256" key="1">
    <source>
        <dbReference type="SAM" id="Phobius"/>
    </source>
</evidence>
<feature type="transmembrane region" description="Helical" evidence="1">
    <location>
        <begin position="27"/>
        <end position="45"/>
    </location>
</feature>
<keyword evidence="1" id="KW-1133">Transmembrane helix</keyword>
<feature type="transmembrane region" description="Helical" evidence="1">
    <location>
        <begin position="51"/>
        <end position="73"/>
    </location>
</feature>
<reference evidence="2 3" key="1">
    <citation type="submission" date="2018-09" db="EMBL/GenBank/DDBJ databases">
        <title>Metagenome Assembled Genomes from an Advanced Water Purification Facility.</title>
        <authorList>
            <person name="Stamps B.W."/>
            <person name="Spear J.R."/>
        </authorList>
    </citation>
    <scope>NUCLEOTIDE SEQUENCE [LARGE SCALE GENOMIC DNA]</scope>
    <source>
        <strain evidence="2">Bin_29_2</strain>
    </source>
</reference>
<protein>
    <recommendedName>
        <fullName evidence="4">SPW repeat-containing protein</fullName>
    </recommendedName>
</protein>
<name>A0A5C7Y436_9MYCO</name>
<accession>A0A5C7Y436</accession>
<dbReference type="Proteomes" id="UP000321797">
    <property type="component" value="Unassembled WGS sequence"/>
</dbReference>
<evidence type="ECO:0000313" key="3">
    <source>
        <dbReference type="Proteomes" id="UP000321797"/>
    </source>
</evidence>
<keyword evidence="1" id="KW-0472">Membrane</keyword>
<sequence length="134" mass="13972">MCAPPAAAPHVPRNGGGTLMKSPTLHTVGWITVVAGGLPAVIPLWMSTATTLDICFMVALGLLVTIHGFRVLFGGSPVKDHWHLCFIAILLAASPWIAGFAGDGAALLAWFVAGMLVKLTDAAYTAQRQDDAGH</sequence>
<organism evidence="2 3">
    <name type="scientific">Mycolicibacter arupensis</name>
    <dbReference type="NCBI Taxonomy" id="342002"/>
    <lineage>
        <taxon>Bacteria</taxon>
        <taxon>Bacillati</taxon>
        <taxon>Actinomycetota</taxon>
        <taxon>Actinomycetes</taxon>
        <taxon>Mycobacteriales</taxon>
        <taxon>Mycobacteriaceae</taxon>
        <taxon>Mycolicibacter</taxon>
    </lineage>
</organism>
<dbReference type="AlphaFoldDB" id="A0A5C7Y436"/>
<feature type="transmembrane region" description="Helical" evidence="1">
    <location>
        <begin position="85"/>
        <end position="112"/>
    </location>
</feature>
<proteinExistence type="predicted"/>